<dbReference type="Proteomes" id="UP000533476">
    <property type="component" value="Unassembled WGS sequence"/>
</dbReference>
<name>A0A7Y0L4K6_9FIRM</name>
<evidence type="ECO:0000259" key="1">
    <source>
        <dbReference type="Pfam" id="PF19044"/>
    </source>
</evidence>
<evidence type="ECO:0000313" key="3">
    <source>
        <dbReference type="Proteomes" id="UP000533476"/>
    </source>
</evidence>
<gene>
    <name evidence="2" type="ORF">HIJ39_09435</name>
</gene>
<reference evidence="2 3" key="1">
    <citation type="submission" date="2020-04" db="EMBL/GenBank/DDBJ databases">
        <authorList>
            <person name="Zhang R."/>
            <person name="Schippers A."/>
        </authorList>
    </citation>
    <scope>NUCLEOTIDE SEQUENCE [LARGE SCALE GENOMIC DNA]</scope>
    <source>
        <strain evidence="2 3">DSM 109850</strain>
    </source>
</reference>
<dbReference type="EMBL" id="JABBVZ010000026">
    <property type="protein sequence ID" value="NMP22571.1"/>
    <property type="molecule type" value="Genomic_DNA"/>
</dbReference>
<dbReference type="PANTHER" id="PTHR30121:SF6">
    <property type="entry name" value="SLR6007 PROTEIN"/>
    <property type="match status" value="1"/>
</dbReference>
<dbReference type="SUPFAM" id="SSF52540">
    <property type="entry name" value="P-loop containing nucleoside triphosphate hydrolases"/>
    <property type="match status" value="1"/>
</dbReference>
<dbReference type="InterPro" id="IPR051162">
    <property type="entry name" value="T4SS_component"/>
</dbReference>
<dbReference type="InterPro" id="IPR027417">
    <property type="entry name" value="P-loop_NTPase"/>
</dbReference>
<dbReference type="Gene3D" id="1.10.8.730">
    <property type="match status" value="1"/>
</dbReference>
<dbReference type="InterPro" id="IPR043964">
    <property type="entry name" value="P-loop_TraG"/>
</dbReference>
<accession>A0A7Y0L4K6</accession>
<evidence type="ECO:0000313" key="2">
    <source>
        <dbReference type="EMBL" id="NMP22571.1"/>
    </source>
</evidence>
<feature type="domain" description="TraG P-loop" evidence="1">
    <location>
        <begin position="394"/>
        <end position="518"/>
    </location>
</feature>
<dbReference type="Pfam" id="PF19044">
    <property type="entry name" value="P-loop_TraG"/>
    <property type="match status" value="1"/>
</dbReference>
<sequence>MGLRRRWEPRRDPLDAVWPSHLALFPDYAEVGDTYARSYTVVGYPREVSPGWFEPLMGFPDPITLAISCAPVDLGEAVKSIGRRMVWHRGSVAADRAQGRIGRAEDSVALEDAETVRRQMARGDARMLEVGLTITVWGGSLEELEHNSRLLESLAQGMMVVLRRLRFQQAIGLRRLWPLGEGSDKLREMDSRAWATLFPFSSRDVVHPHGQVMGINPASRTLVIVDRFQMAAPHSITIGWSGAGKSFAAKLEAVRSRYRGIRVTIVDPEGEYRWLAERGATLWTLGQASGFPYDPFTVDTGGIEERERQGDFILRLLRRLSPELMETWGISIHDALWHLMSGPPGRFTPDSVTAVTLDRLIEATDKADRRAGSRLRLAGERWRAAAGPPNAASDRFEVFDLSRLSESIKGAVYLALTEWVMRRMGRQEGRRLVIFDEAWRLLTDHSSAPYLEELFRRARKWGTALSLLSQDIGDFTRNRAAEVCFRNAPMVLLLRQHPESLAEVAELMRLHDGEVDWIGSAGTGEGLLILDDDHLPLKVIASRQEQQWLAPTGEGLG</sequence>
<proteinExistence type="predicted"/>
<comment type="caution">
    <text evidence="2">The sequence shown here is derived from an EMBL/GenBank/DDBJ whole genome shotgun (WGS) entry which is preliminary data.</text>
</comment>
<organism evidence="2 3">
    <name type="scientific">Sulfobacillus harzensis</name>
    <dbReference type="NCBI Taxonomy" id="2729629"/>
    <lineage>
        <taxon>Bacteria</taxon>
        <taxon>Bacillati</taxon>
        <taxon>Bacillota</taxon>
        <taxon>Clostridia</taxon>
        <taxon>Eubacteriales</taxon>
        <taxon>Clostridiales Family XVII. Incertae Sedis</taxon>
        <taxon>Sulfobacillus</taxon>
    </lineage>
</organism>
<dbReference type="AlphaFoldDB" id="A0A7Y0L4K6"/>
<dbReference type="PANTHER" id="PTHR30121">
    <property type="entry name" value="UNCHARACTERIZED PROTEIN YJGR-RELATED"/>
    <property type="match status" value="1"/>
</dbReference>
<keyword evidence="3" id="KW-1185">Reference proteome</keyword>
<dbReference type="RefSeq" id="WP_169099014.1">
    <property type="nucleotide sequence ID" value="NZ_JABBVZ010000026.1"/>
</dbReference>
<dbReference type="Gene3D" id="3.40.50.300">
    <property type="entry name" value="P-loop containing nucleotide triphosphate hydrolases"/>
    <property type="match status" value="1"/>
</dbReference>
<protein>
    <submittedName>
        <fullName evidence="2">Conjugal transfer protein TraC</fullName>
    </submittedName>
</protein>